<dbReference type="Gene3D" id="3.30.70.1230">
    <property type="entry name" value="Nucleotide cyclase"/>
    <property type="match status" value="1"/>
</dbReference>
<dbReference type="InterPro" id="IPR017441">
    <property type="entry name" value="Protein_kinase_ATP_BS"/>
</dbReference>
<dbReference type="Gene3D" id="3.30.200.20">
    <property type="entry name" value="Phosphorylase Kinase, domain 1"/>
    <property type="match status" value="1"/>
</dbReference>
<evidence type="ECO:0000256" key="1">
    <source>
        <dbReference type="ARBA" id="ARBA00004167"/>
    </source>
</evidence>
<dbReference type="EMBL" id="JAXIVS010000010">
    <property type="protein sequence ID" value="MDY7230209.1"/>
    <property type="molecule type" value="Genomic_DNA"/>
</dbReference>
<dbReference type="InterPro" id="IPR011990">
    <property type="entry name" value="TPR-like_helical_dom_sf"/>
</dbReference>
<dbReference type="SMART" id="SM00044">
    <property type="entry name" value="CYCc"/>
    <property type="match status" value="1"/>
</dbReference>
<dbReference type="SUPFAM" id="SSF55073">
    <property type="entry name" value="Nucleotide cyclase"/>
    <property type="match status" value="1"/>
</dbReference>
<gene>
    <name evidence="8" type="ORF">SYV04_27685</name>
</gene>
<feature type="binding site" evidence="4">
    <location>
        <position position="86"/>
    </location>
    <ligand>
        <name>ATP</name>
        <dbReference type="ChEBI" id="CHEBI:30616"/>
    </ligand>
</feature>
<dbReference type="InterPro" id="IPR041664">
    <property type="entry name" value="AAA_16"/>
</dbReference>
<comment type="caution">
    <text evidence="8">The sequence shown here is derived from an EMBL/GenBank/DDBJ whole genome shotgun (WGS) entry which is preliminary data.</text>
</comment>
<proteinExistence type="predicted"/>
<name>A0ABU5H9Q1_9BACT</name>
<dbReference type="InterPro" id="IPR019734">
    <property type="entry name" value="TPR_rpt"/>
</dbReference>
<dbReference type="SUPFAM" id="SSF48452">
    <property type="entry name" value="TPR-like"/>
    <property type="match status" value="2"/>
</dbReference>
<accession>A0ABU5H9Q1</accession>
<dbReference type="InterPro" id="IPR027417">
    <property type="entry name" value="P-loop_NTPase"/>
</dbReference>
<evidence type="ECO:0000256" key="5">
    <source>
        <dbReference type="SAM" id="MobiDB-lite"/>
    </source>
</evidence>
<dbReference type="RefSeq" id="WP_321548930.1">
    <property type="nucleotide sequence ID" value="NZ_JAXIVS010000010.1"/>
</dbReference>
<dbReference type="PROSITE" id="PS50125">
    <property type="entry name" value="GUANYLATE_CYCLASE_2"/>
    <property type="match status" value="1"/>
</dbReference>
<keyword evidence="2 4" id="KW-0547">Nucleotide-binding</keyword>
<evidence type="ECO:0000256" key="2">
    <source>
        <dbReference type="ARBA" id="ARBA00022741"/>
    </source>
</evidence>
<dbReference type="PANTHER" id="PTHR16305:SF28">
    <property type="entry name" value="GUANYLATE CYCLASE DOMAIN-CONTAINING PROTEIN"/>
    <property type="match status" value="1"/>
</dbReference>
<dbReference type="PANTHER" id="PTHR16305">
    <property type="entry name" value="TESTICULAR SOLUBLE ADENYLYL CYCLASE"/>
    <property type="match status" value="1"/>
</dbReference>
<dbReference type="CDD" id="cd14014">
    <property type="entry name" value="STKc_PknB_like"/>
    <property type="match status" value="1"/>
</dbReference>
<keyword evidence="3 4" id="KW-0067">ATP-binding</keyword>
<evidence type="ECO:0000259" key="6">
    <source>
        <dbReference type="PROSITE" id="PS50011"/>
    </source>
</evidence>
<organism evidence="8 9">
    <name type="scientific">Hyalangium rubrum</name>
    <dbReference type="NCBI Taxonomy" id="3103134"/>
    <lineage>
        <taxon>Bacteria</taxon>
        <taxon>Pseudomonadati</taxon>
        <taxon>Myxococcota</taxon>
        <taxon>Myxococcia</taxon>
        <taxon>Myxococcales</taxon>
        <taxon>Cystobacterineae</taxon>
        <taxon>Archangiaceae</taxon>
        <taxon>Hyalangium</taxon>
    </lineage>
</organism>
<dbReference type="SMART" id="SM00220">
    <property type="entry name" value="S_TKc"/>
    <property type="match status" value="1"/>
</dbReference>
<dbReference type="Pfam" id="PF13191">
    <property type="entry name" value="AAA_16"/>
    <property type="match status" value="1"/>
</dbReference>
<protein>
    <submittedName>
        <fullName evidence="8">Protein kinase</fullName>
    </submittedName>
</protein>
<dbReference type="Pfam" id="PF00069">
    <property type="entry name" value="Pkinase"/>
    <property type="match status" value="1"/>
</dbReference>
<dbReference type="SMART" id="SM00028">
    <property type="entry name" value="TPR"/>
    <property type="match status" value="6"/>
</dbReference>
<evidence type="ECO:0000256" key="3">
    <source>
        <dbReference type="ARBA" id="ARBA00022840"/>
    </source>
</evidence>
<dbReference type="InterPro" id="IPR008271">
    <property type="entry name" value="Ser/Thr_kinase_AS"/>
</dbReference>
<feature type="region of interest" description="Disordered" evidence="5">
    <location>
        <begin position="261"/>
        <end position="291"/>
    </location>
</feature>
<feature type="region of interest" description="Disordered" evidence="5">
    <location>
        <begin position="1"/>
        <end position="23"/>
    </location>
</feature>
<evidence type="ECO:0000256" key="4">
    <source>
        <dbReference type="PROSITE-ProRule" id="PRU10141"/>
    </source>
</evidence>
<dbReference type="Gene3D" id="1.10.510.10">
    <property type="entry name" value="Transferase(Phosphotransferase) domain 1"/>
    <property type="match status" value="1"/>
</dbReference>
<sequence length="1345" mass="150152">MQEDHGPTDGPPQSELSPGEEDLDFGDSLLHEVARGPLPLRLPVRGERLGGKDGQRFEILAELGGGAMGRVFRAWDEKLQRVVALKFLQPHEALGEEPLRALLREARAIAQLDHENIVRVFDVSEWSAASWEPRIPFLIMECLRGESLAVRMRRERLSPGRALDIMLGIAEGLAHAHEHHIVHRDLKPTNVFLTPQGTPKLLDFGLAHLMSSGASSEPHLPSAGTPAYMAPEQWRSLPQDERTDIWAAGALLYEMLTGEPPYPHSASPDALREQVTSPEPVPPVRGRSPGLPREVEQLLSTALAKEPERRFPTAREFAEELRELAERFGQRREASRGKAPERRQVTLVSCALAGLAEVAQGLDSDDLGELQEAFLQCCEELLQRYGGTIAVYLGDEVQACFGCPVAHEEDTERAVRAGLHLIREIPSTLQRKLPGLPLRTLQVRVGVHTDEVALRALSRQPQGSPLFIHNEAPKLTTWITGHAAPGMLLASQSTWALVRGTFEAEPAGSRAFTGLAGTRSLEFYRVLRERPAKFRFDRVRAAGSLTPLVGRELELRRLLERWQQARRGHGSLVLVSGDAGIGKSRLLQELRARVPREDCIHFQCQCWPQFSATAFHPFIELLRHMRRELPPAPASEPGQPERSLGLSSEQEYLLSALLAVPGAEAARPASLSPERWKEGTLKGLLTLLLRATHQRPVLAFVEDVHWADPSSLELISLVMEHVGRERLLVVLTARPDFHPTWPPAASMHRLELERLPAERTAELVRAVAHGRKLSDDTLNQLVARTDGIPLFVEELTHMMLDQPSALEAKAPRHVPAIPASLHELLLARLDLLPSRQRILAQVCAVLGRGFPLSVLAHVLQRDEAGVRRDLEALVAEGLLESPQQGTDAGYPFRHALLQDAAFQSLHRGTRRGYHQRIAQALMERFPETVEFQPELLAHHLTEAGESERAIDAWTQAGLRANLRSANAEAVSHFRQALSLLPALGDTARRTQKELELLIALGTPLAQLQGYRAPEVEHTYARAQELFLQVGEALPQLHLSYWGPFAYYFSRAEYPQAHALALRLVELGQRHQDRELLALGHRMLASVLFIWGRIPTALEHIHRALESSKDFSLAEHQRLAEKHWVDPRAMALSFGALVLSVMGRDEEARRFSQEALRLSRSIKHPHTIASALTYVTVACHLRRDVEGALHWGQEAITLARENGFQAWELWCTLVHLWALSERGHARRSLELMREGIARWSHLGIRAGLYQHSLGLLAEMHLKLGNPREALELLLTVIHQPEETGERFYEAELHRFRGEALRALGREAEARECFSQALHIARSQGAHAFEQRALEALGTLSEEASPA</sequence>
<dbReference type="InterPro" id="IPR029787">
    <property type="entry name" value="Nucleotide_cyclase"/>
</dbReference>
<dbReference type="InterPro" id="IPR001054">
    <property type="entry name" value="A/G_cyclase"/>
</dbReference>
<dbReference type="Proteomes" id="UP001291309">
    <property type="component" value="Unassembled WGS sequence"/>
</dbReference>
<feature type="domain" description="Protein kinase" evidence="6">
    <location>
        <begin position="57"/>
        <end position="322"/>
    </location>
</feature>
<feature type="domain" description="Guanylate cyclase" evidence="7">
    <location>
        <begin position="346"/>
        <end position="463"/>
    </location>
</feature>
<dbReference type="SUPFAM" id="SSF56112">
    <property type="entry name" value="Protein kinase-like (PK-like)"/>
    <property type="match status" value="1"/>
</dbReference>
<keyword evidence="9" id="KW-1185">Reference proteome</keyword>
<dbReference type="InterPro" id="IPR011009">
    <property type="entry name" value="Kinase-like_dom_sf"/>
</dbReference>
<dbReference type="Gene3D" id="3.40.50.300">
    <property type="entry name" value="P-loop containing nucleotide triphosphate hydrolases"/>
    <property type="match status" value="1"/>
</dbReference>
<comment type="subcellular location">
    <subcellularLocation>
        <location evidence="1">Membrane</location>
        <topology evidence="1">Single-pass membrane protein</topology>
    </subcellularLocation>
</comment>
<keyword evidence="8" id="KW-0418">Kinase</keyword>
<keyword evidence="8" id="KW-0808">Transferase</keyword>
<dbReference type="InterPro" id="IPR000719">
    <property type="entry name" value="Prot_kinase_dom"/>
</dbReference>
<dbReference type="PROSITE" id="PS00108">
    <property type="entry name" value="PROTEIN_KINASE_ST"/>
    <property type="match status" value="1"/>
</dbReference>
<dbReference type="GO" id="GO:0016301">
    <property type="term" value="F:kinase activity"/>
    <property type="evidence" value="ECO:0007669"/>
    <property type="project" value="UniProtKB-KW"/>
</dbReference>
<evidence type="ECO:0000313" key="9">
    <source>
        <dbReference type="Proteomes" id="UP001291309"/>
    </source>
</evidence>
<dbReference type="SUPFAM" id="SSF52540">
    <property type="entry name" value="P-loop containing nucleoside triphosphate hydrolases"/>
    <property type="match status" value="1"/>
</dbReference>
<evidence type="ECO:0000259" key="7">
    <source>
        <dbReference type="PROSITE" id="PS50125"/>
    </source>
</evidence>
<reference evidence="8 9" key="1">
    <citation type="submission" date="2023-12" db="EMBL/GenBank/DDBJ databases">
        <title>the genome sequence of Hyalangium sp. s54d21.</title>
        <authorList>
            <person name="Zhang X."/>
        </authorList>
    </citation>
    <scope>NUCLEOTIDE SEQUENCE [LARGE SCALE GENOMIC DNA]</scope>
    <source>
        <strain evidence="9">s54d21</strain>
    </source>
</reference>
<dbReference type="CDD" id="cd07302">
    <property type="entry name" value="CHD"/>
    <property type="match status" value="1"/>
</dbReference>
<evidence type="ECO:0000313" key="8">
    <source>
        <dbReference type="EMBL" id="MDY7230209.1"/>
    </source>
</evidence>
<dbReference type="Gene3D" id="1.25.40.10">
    <property type="entry name" value="Tetratricopeptide repeat domain"/>
    <property type="match status" value="2"/>
</dbReference>
<dbReference type="PROSITE" id="PS50011">
    <property type="entry name" value="PROTEIN_KINASE_DOM"/>
    <property type="match status" value="1"/>
</dbReference>
<dbReference type="PROSITE" id="PS00107">
    <property type="entry name" value="PROTEIN_KINASE_ATP"/>
    <property type="match status" value="1"/>
</dbReference>